<dbReference type="AlphaFoldDB" id="A0A3F3Q5H2"/>
<reference evidence="2 3" key="1">
    <citation type="submission" date="2018-07" db="EMBL/GenBank/DDBJ databases">
        <title>The genomes of Aspergillus section Nigri reveals drivers in fungal speciation.</title>
        <authorList>
            <consortium name="DOE Joint Genome Institute"/>
            <person name="Vesth T.C."/>
            <person name="Nybo J."/>
            <person name="Theobald S."/>
            <person name="Brandl J."/>
            <person name="Frisvad J.C."/>
            <person name="Nielsen K.F."/>
            <person name="Lyhne E.K."/>
            <person name="Kogle M.E."/>
            <person name="Kuo A."/>
            <person name="Riley R."/>
            <person name="Clum A."/>
            <person name="Nolan M."/>
            <person name="Lipzen A."/>
            <person name="Salamov A."/>
            <person name="Henrissat B."/>
            <person name="Wiebenga A."/>
            <person name="De vries R.P."/>
            <person name="Grigoriev I.V."/>
            <person name="Mortensen U.H."/>
            <person name="Andersen M.R."/>
            <person name="Baker S.E."/>
        </authorList>
    </citation>
    <scope>NUCLEOTIDE SEQUENCE [LARGE SCALE GENOMIC DNA]</scope>
    <source>
        <strain evidence="2 3">CBS 139.54b</strain>
    </source>
</reference>
<keyword evidence="1" id="KW-0472">Membrane</keyword>
<keyword evidence="1" id="KW-1133">Transmembrane helix</keyword>
<sequence length="70" mass="7790">MISHPPTKLGFPPSTPKACVFLVLTITFETICRMLILSRNNASSYWNIQRSLVIQKKQGARASIIETAIS</sequence>
<dbReference type="GeneID" id="38143681"/>
<protein>
    <submittedName>
        <fullName evidence="2">Uncharacterized protein</fullName>
    </submittedName>
</protein>
<gene>
    <name evidence="2" type="ORF">BDQ94DRAFT_25118</name>
</gene>
<dbReference type="Proteomes" id="UP000253729">
    <property type="component" value="Unassembled WGS sequence"/>
</dbReference>
<keyword evidence="1" id="KW-0812">Transmembrane</keyword>
<dbReference type="EMBL" id="KZ852044">
    <property type="protein sequence ID" value="RDH34297.1"/>
    <property type="molecule type" value="Genomic_DNA"/>
</dbReference>
<keyword evidence="3" id="KW-1185">Reference proteome</keyword>
<dbReference type="RefSeq" id="XP_026627319.1">
    <property type="nucleotide sequence ID" value="XM_026775325.1"/>
</dbReference>
<organism evidence="2 3">
    <name type="scientific">Aspergillus welwitschiae</name>
    <dbReference type="NCBI Taxonomy" id="1341132"/>
    <lineage>
        <taxon>Eukaryota</taxon>
        <taxon>Fungi</taxon>
        <taxon>Dikarya</taxon>
        <taxon>Ascomycota</taxon>
        <taxon>Pezizomycotina</taxon>
        <taxon>Eurotiomycetes</taxon>
        <taxon>Eurotiomycetidae</taxon>
        <taxon>Eurotiales</taxon>
        <taxon>Aspergillaceae</taxon>
        <taxon>Aspergillus</taxon>
        <taxon>Aspergillus subgen. Circumdati</taxon>
    </lineage>
</organism>
<proteinExistence type="predicted"/>
<accession>A0A3F3Q5H2</accession>
<evidence type="ECO:0000313" key="2">
    <source>
        <dbReference type="EMBL" id="RDH34297.1"/>
    </source>
</evidence>
<name>A0A3F3Q5H2_9EURO</name>
<feature type="transmembrane region" description="Helical" evidence="1">
    <location>
        <begin position="20"/>
        <end position="37"/>
    </location>
</feature>
<evidence type="ECO:0000313" key="3">
    <source>
        <dbReference type="Proteomes" id="UP000253729"/>
    </source>
</evidence>
<evidence type="ECO:0000256" key="1">
    <source>
        <dbReference type="SAM" id="Phobius"/>
    </source>
</evidence>